<comment type="subcellular location">
    <subcellularLocation>
        <location evidence="1">Cell inner membrane</location>
        <topology evidence="1">Multi-pass membrane protein</topology>
    </subcellularLocation>
</comment>
<dbReference type="Pfam" id="PF02592">
    <property type="entry name" value="Vut_1"/>
    <property type="match status" value="1"/>
</dbReference>
<keyword evidence="1" id="KW-0997">Cell inner membrane</keyword>
<sequence>MATLRFEPMTPRQQAIAVLLMILIVVASNVMVQYPINNWLTWGAVSYPIAFLVADVLNRRFGPQAARRVAYFGFVAALVISAFVATPRIALASGSAFLVAQLCDIYVFDRLRHRTWWQAPFVGGVAGATLDTFVFFSVAFAGTSMPWQTLLLGDLAVKLCLNTFMLAPFRALMWNLANPSNQ</sequence>
<comment type="caution">
    <text evidence="2">The sequence shown here is derived from an EMBL/GenBank/DDBJ whole genome shotgun (WGS) entry which is preliminary data.</text>
</comment>
<keyword evidence="3" id="KW-1185">Reference proteome</keyword>
<feature type="transmembrane region" description="Helical" evidence="1">
    <location>
        <begin position="15"/>
        <end position="33"/>
    </location>
</feature>
<proteinExistence type="inferred from homology"/>
<evidence type="ECO:0000313" key="3">
    <source>
        <dbReference type="Proteomes" id="UP001500227"/>
    </source>
</evidence>
<dbReference type="Proteomes" id="UP001500227">
    <property type="component" value="Unassembled WGS sequence"/>
</dbReference>
<name>A0ABP9M8T5_9BURK</name>
<feature type="transmembrane region" description="Helical" evidence="1">
    <location>
        <begin position="121"/>
        <end position="143"/>
    </location>
</feature>
<evidence type="ECO:0000313" key="2">
    <source>
        <dbReference type="EMBL" id="GAA5092454.1"/>
    </source>
</evidence>
<keyword evidence="1" id="KW-0472">Membrane</keyword>
<reference evidence="3" key="1">
    <citation type="journal article" date="2019" name="Int. J. Syst. Evol. Microbiol.">
        <title>The Global Catalogue of Microorganisms (GCM) 10K type strain sequencing project: providing services to taxonomists for standard genome sequencing and annotation.</title>
        <authorList>
            <consortium name="The Broad Institute Genomics Platform"/>
            <consortium name="The Broad Institute Genome Sequencing Center for Infectious Disease"/>
            <person name="Wu L."/>
            <person name="Ma J."/>
        </authorList>
    </citation>
    <scope>NUCLEOTIDE SEQUENCE [LARGE SCALE GENOMIC DNA]</scope>
    <source>
        <strain evidence="3">JCM 18423</strain>
    </source>
</reference>
<evidence type="ECO:0000256" key="1">
    <source>
        <dbReference type="HAMAP-Rule" id="MF_02088"/>
    </source>
</evidence>
<feature type="transmembrane region" description="Helical" evidence="1">
    <location>
        <begin position="69"/>
        <end position="85"/>
    </location>
</feature>
<dbReference type="EMBL" id="BAABKD010000011">
    <property type="protein sequence ID" value="GAA5092454.1"/>
    <property type="molecule type" value="Genomic_DNA"/>
</dbReference>
<gene>
    <name evidence="2" type="ORF">GCM10023337_19770</name>
</gene>
<dbReference type="PANTHER" id="PTHR34300">
    <property type="entry name" value="QUEUOSINE PRECURSOR TRANSPORTER-RELATED"/>
    <property type="match status" value="1"/>
</dbReference>
<dbReference type="PANTHER" id="PTHR34300:SF1">
    <property type="entry name" value="QUEUOSINE PRECURSOR TRANSPORTER"/>
    <property type="match status" value="1"/>
</dbReference>
<protein>
    <recommendedName>
        <fullName evidence="1">Probable queuosine precursor transporter</fullName>
        <shortName evidence="1">Q precursor transporter</shortName>
    </recommendedName>
</protein>
<accession>A0ABP9M8T5</accession>
<keyword evidence="1" id="KW-1133">Transmembrane helix</keyword>
<dbReference type="HAMAP" id="MF_02088">
    <property type="entry name" value="Q_prec_transport"/>
    <property type="match status" value="1"/>
</dbReference>
<feature type="transmembrane region" description="Helical" evidence="1">
    <location>
        <begin position="155"/>
        <end position="177"/>
    </location>
</feature>
<organism evidence="2 3">
    <name type="scientific">Paenalcaligenes hermetiae</name>
    <dbReference type="NCBI Taxonomy" id="1157987"/>
    <lineage>
        <taxon>Bacteria</taxon>
        <taxon>Pseudomonadati</taxon>
        <taxon>Pseudomonadota</taxon>
        <taxon>Betaproteobacteria</taxon>
        <taxon>Burkholderiales</taxon>
        <taxon>Alcaligenaceae</taxon>
        <taxon>Paenalcaligenes</taxon>
    </lineage>
</organism>
<keyword evidence="1" id="KW-0812">Transmembrane</keyword>
<comment type="function">
    <text evidence="1">Involved in the import of queuosine (Q) precursors, required for Q precursor salvage.</text>
</comment>
<dbReference type="InterPro" id="IPR003744">
    <property type="entry name" value="YhhQ"/>
</dbReference>
<keyword evidence="1" id="KW-0813">Transport</keyword>
<keyword evidence="1" id="KW-1003">Cell membrane</keyword>
<comment type="similarity">
    <text evidence="1">Belongs to the vitamin uptake transporter (VUT/ECF) (TC 2.A.88) family. Q precursor transporter subfamily.</text>
</comment>